<sequence>MRSFPLLDTVFAKQLVAQSVDKTVDELTASVMLSHPKTRLSESGHPPAGEAGVTEVREAVLALAVAAGFPDPVGPGRYAEFDRQAAKVLYELVDTSVADGRSTELWNFLTTCVLIDVAAWRYPNDRGNQSFARYLGSSPKSTFKKLWWRYHVLGDLSDRLGEDQAVALLERTGLAGDRRLARFIVEEFTRRYRNGLGAESQAFRGVMLQIGTAAATTCFEVLTDDQLREVVGERVSRGIELYRDSLSTPQTGAGAPPATEAATDGSEADGPGAGPDPSPAVDTASDPVGGGTPGDDTASDDTAPARPSILGALSRFGRRSTH</sequence>
<dbReference type="EMBL" id="JACHWT010000005">
    <property type="protein sequence ID" value="MBB3116119.1"/>
    <property type="molecule type" value="Genomic_DNA"/>
</dbReference>
<reference evidence="2" key="1">
    <citation type="submission" date="2020-08" db="EMBL/GenBank/DDBJ databases">
        <title>Sequencing the genomes of 1000 actinobacteria strains.</title>
        <authorList>
            <person name="Klenk H.-P."/>
        </authorList>
    </citation>
    <scope>NUCLEOTIDE SEQUENCE</scope>
    <source>
        <strain evidence="2">DSM 20582</strain>
    </source>
</reference>
<dbReference type="AlphaFoldDB" id="A0A8H9Y7B9"/>
<gene>
    <name evidence="2" type="ORF">FHU32_001346</name>
</gene>
<evidence type="ECO:0000313" key="2">
    <source>
        <dbReference type="EMBL" id="MBB3116119.1"/>
    </source>
</evidence>
<feature type="region of interest" description="Disordered" evidence="1">
    <location>
        <begin position="242"/>
        <end position="322"/>
    </location>
</feature>
<comment type="caution">
    <text evidence="2">The sequence shown here is derived from an EMBL/GenBank/DDBJ whole genome shotgun (WGS) entry which is preliminary data.</text>
</comment>
<evidence type="ECO:0000256" key="1">
    <source>
        <dbReference type="SAM" id="MobiDB-lite"/>
    </source>
</evidence>
<name>A0A8H9Y7B9_9CORY</name>
<dbReference type="InterPro" id="IPR045920">
    <property type="entry name" value="DUF6339"/>
</dbReference>
<dbReference type="Proteomes" id="UP000612712">
    <property type="component" value="Unassembled WGS sequence"/>
</dbReference>
<organism evidence="2 3">
    <name type="scientific">Corynebacterium bovis DSM 20582 = CIP 54.80</name>
    <dbReference type="NCBI Taxonomy" id="927655"/>
    <lineage>
        <taxon>Bacteria</taxon>
        <taxon>Bacillati</taxon>
        <taxon>Actinomycetota</taxon>
        <taxon>Actinomycetes</taxon>
        <taxon>Mycobacteriales</taxon>
        <taxon>Corynebacteriaceae</taxon>
        <taxon>Corynebacterium</taxon>
    </lineage>
</organism>
<dbReference type="Pfam" id="PF19866">
    <property type="entry name" value="DUF6339"/>
    <property type="match status" value="1"/>
</dbReference>
<accession>A0A8H9Y7B9</accession>
<protein>
    <submittedName>
        <fullName evidence="2">Uncharacterized protein</fullName>
    </submittedName>
</protein>
<proteinExistence type="predicted"/>
<feature type="compositionally biased region" description="Low complexity" evidence="1">
    <location>
        <begin position="248"/>
        <end position="270"/>
    </location>
</feature>
<dbReference type="RefSeq" id="WP_125186629.1">
    <property type="nucleotide sequence ID" value="NZ_AENJ01000007.1"/>
</dbReference>
<evidence type="ECO:0000313" key="3">
    <source>
        <dbReference type="Proteomes" id="UP000612712"/>
    </source>
</evidence>
<dbReference type="GeneID" id="60809502"/>